<dbReference type="EMBL" id="GBRH01268528">
    <property type="protein sequence ID" value="JAD29367.1"/>
    <property type="molecule type" value="Transcribed_RNA"/>
</dbReference>
<proteinExistence type="predicted"/>
<dbReference type="AlphaFoldDB" id="A0A0A8Z3D8"/>
<evidence type="ECO:0000313" key="1">
    <source>
        <dbReference type="EMBL" id="JAD29367.1"/>
    </source>
</evidence>
<sequence>MTTVISLPTPPLMIILG</sequence>
<reference evidence="1" key="1">
    <citation type="submission" date="2014-09" db="EMBL/GenBank/DDBJ databases">
        <authorList>
            <person name="Magalhaes I.L.F."/>
            <person name="Oliveira U."/>
            <person name="Santos F.R."/>
            <person name="Vidigal T.H.D.A."/>
            <person name="Brescovit A.D."/>
            <person name="Santos A.J."/>
        </authorList>
    </citation>
    <scope>NUCLEOTIDE SEQUENCE</scope>
    <source>
        <tissue evidence="1">Shoot tissue taken approximately 20 cm above the soil surface</tissue>
    </source>
</reference>
<organism evidence="1">
    <name type="scientific">Arundo donax</name>
    <name type="common">Giant reed</name>
    <name type="synonym">Donax arundinaceus</name>
    <dbReference type="NCBI Taxonomy" id="35708"/>
    <lineage>
        <taxon>Eukaryota</taxon>
        <taxon>Viridiplantae</taxon>
        <taxon>Streptophyta</taxon>
        <taxon>Embryophyta</taxon>
        <taxon>Tracheophyta</taxon>
        <taxon>Spermatophyta</taxon>
        <taxon>Magnoliopsida</taxon>
        <taxon>Liliopsida</taxon>
        <taxon>Poales</taxon>
        <taxon>Poaceae</taxon>
        <taxon>PACMAD clade</taxon>
        <taxon>Arundinoideae</taxon>
        <taxon>Arundineae</taxon>
        <taxon>Arundo</taxon>
    </lineage>
</organism>
<reference evidence="1" key="2">
    <citation type="journal article" date="2015" name="Data Brief">
        <title>Shoot transcriptome of the giant reed, Arundo donax.</title>
        <authorList>
            <person name="Barrero R.A."/>
            <person name="Guerrero F.D."/>
            <person name="Moolhuijzen P."/>
            <person name="Goolsby J.A."/>
            <person name="Tidwell J."/>
            <person name="Bellgard S.E."/>
            <person name="Bellgard M.I."/>
        </authorList>
    </citation>
    <scope>NUCLEOTIDE SEQUENCE</scope>
    <source>
        <tissue evidence="1">Shoot tissue taken approximately 20 cm above the soil surface</tissue>
    </source>
</reference>
<protein>
    <submittedName>
        <fullName evidence="1">Uncharacterized protein</fullName>
    </submittedName>
</protein>
<name>A0A0A8Z3D8_ARUDO</name>
<accession>A0A0A8Z3D8</accession>